<feature type="compositionally biased region" description="Low complexity" evidence="1">
    <location>
        <begin position="865"/>
        <end position="876"/>
    </location>
</feature>
<comment type="caution">
    <text evidence="2">The sequence shown here is derived from an EMBL/GenBank/DDBJ whole genome shotgun (WGS) entry which is preliminary data.</text>
</comment>
<proteinExistence type="predicted"/>
<reference evidence="2" key="1">
    <citation type="submission" date="2023-06" db="EMBL/GenBank/DDBJ databases">
        <title>Genome-scale phylogeny and comparative genomics of the fungal order Sordariales.</title>
        <authorList>
            <consortium name="Lawrence Berkeley National Laboratory"/>
            <person name="Hensen N."/>
            <person name="Bonometti L."/>
            <person name="Westerberg I."/>
            <person name="Brannstrom I.O."/>
            <person name="Guillou S."/>
            <person name="Cros-Aarteil S."/>
            <person name="Calhoun S."/>
            <person name="Haridas S."/>
            <person name="Kuo A."/>
            <person name="Mondo S."/>
            <person name="Pangilinan J."/>
            <person name="Riley R."/>
            <person name="Labutti K."/>
            <person name="Andreopoulos B."/>
            <person name="Lipzen A."/>
            <person name="Chen C."/>
            <person name="Yanf M."/>
            <person name="Daum C."/>
            <person name="Ng V."/>
            <person name="Clum A."/>
            <person name="Steindorff A."/>
            <person name="Ohm R."/>
            <person name="Martin F."/>
            <person name="Silar P."/>
            <person name="Natvig D."/>
            <person name="Lalanne C."/>
            <person name="Gautier V."/>
            <person name="Ament-Velasquez S.L."/>
            <person name="Kruys A."/>
            <person name="Hutchinson M.I."/>
            <person name="Powell A.J."/>
            <person name="Barry K."/>
            <person name="Miller A.N."/>
            <person name="Grigoriev I.V."/>
            <person name="Debuchy R."/>
            <person name="Gladieux P."/>
            <person name="Thoren M.H."/>
            <person name="Johannesson H."/>
        </authorList>
    </citation>
    <scope>NUCLEOTIDE SEQUENCE</scope>
    <source>
        <strain evidence="2">SMH2532-1</strain>
    </source>
</reference>
<feature type="compositionally biased region" description="Low complexity" evidence="1">
    <location>
        <begin position="891"/>
        <end position="907"/>
    </location>
</feature>
<dbReference type="Proteomes" id="UP001174936">
    <property type="component" value="Unassembled WGS sequence"/>
</dbReference>
<feature type="compositionally biased region" description="Basic and acidic residues" evidence="1">
    <location>
        <begin position="317"/>
        <end position="328"/>
    </location>
</feature>
<evidence type="ECO:0000313" key="3">
    <source>
        <dbReference type="Proteomes" id="UP001174936"/>
    </source>
</evidence>
<organism evidence="2 3">
    <name type="scientific">Cercophora newfieldiana</name>
    <dbReference type="NCBI Taxonomy" id="92897"/>
    <lineage>
        <taxon>Eukaryota</taxon>
        <taxon>Fungi</taxon>
        <taxon>Dikarya</taxon>
        <taxon>Ascomycota</taxon>
        <taxon>Pezizomycotina</taxon>
        <taxon>Sordariomycetes</taxon>
        <taxon>Sordariomycetidae</taxon>
        <taxon>Sordariales</taxon>
        <taxon>Lasiosphaeriaceae</taxon>
        <taxon>Cercophora</taxon>
    </lineage>
</organism>
<name>A0AA39YEY7_9PEZI</name>
<sequence>MAKSLEPPMGRGKIVALEGPSEVVAAQLRLLPVSSQIMVLPNIQQYLSNSNTSPPVTIKQLIYRVHTAAEKRHAEAVAFLDAAAADKKRVVFLDGGTVGARVLCLSAISCNETDGDLDKAETMLNEFMSHGVASLLDDKEAEDRSSSITRRTKVAEEDLWEALGGGDIGRFDDPILRAMRAADALDKETESLQSPSNEVDLSACWFNNSKTWSRGSLKLPFMDFTNTRSPQLPPLSAEVPFSRSTQRSLLTSVEDLLAERMHEPQPTGQWPLETKIPTSTLSWISETPELGSAGSQQTLDPTAHKRSPSANGPPPAEQKDESEEKRSASVELGRLGAESQVQPPPPKPLRRKRPPMLPLVINTQVGGLRAVRSLGSLGAENVRESSDIRLQLCKKNPDSTSFLYGLRECEEVKQKDTYVDKATDTADLQSMGTQESAANIDTFQEVLPLFENLVIQLVGDMPNPPLERIFEGFRNGPAGKETLCPEVTDTSTSAPSTPVDALVGMAFTTDLTSEAAMPALGDPFTLRAANDGEMMHGAQGGNPLAQLAHGRLPTPPYDLYLPATPKAGQDQRFQTLSVRRQTETAVQNTLRLILSSYIPSEVWTQYPSRATGSKAGTPWKPVLWKPEPHGSWRSCKELDMILAIGAERNVKRGYTSTIVGQVEKLGMVSGSSRSGRLDLRYLIANAMQDFTCQPLTKQTRDSPFANSSTLANLLMPHLESYLSAHPEVRFLILEYTAEHLPTVLALRKLIGRGSVKVASIINSETRPSTAPSSSEKYAFGERRPIGDLDTFSNPVSPKTRGVPYTKANHVLTSSATRTEIAGFISAIRDTLASKSDVYRGMDVNNRAPRLNSTGVKNSLSRLRQDSTFLSTSTLDTPPASPRDFYATAPQSPMRSSESPSTSSGRGSLIPSTPTLENRDKLLRGGAFLSTAASRLRSLTPSSTRSKTTSRTTLDEIGCDDDEFDADERRLMPLYLRREAEKGNGEKALKWLGLT</sequence>
<evidence type="ECO:0000256" key="1">
    <source>
        <dbReference type="SAM" id="MobiDB-lite"/>
    </source>
</evidence>
<dbReference type="AlphaFoldDB" id="A0AA39YEY7"/>
<accession>A0AA39YEY7</accession>
<protein>
    <submittedName>
        <fullName evidence="2">Uncharacterized protein</fullName>
    </submittedName>
</protein>
<feature type="region of interest" description="Disordered" evidence="1">
    <location>
        <begin position="290"/>
        <end position="354"/>
    </location>
</feature>
<dbReference type="EMBL" id="JAULSV010000002">
    <property type="protein sequence ID" value="KAK0651406.1"/>
    <property type="molecule type" value="Genomic_DNA"/>
</dbReference>
<evidence type="ECO:0000313" key="2">
    <source>
        <dbReference type="EMBL" id="KAK0651406.1"/>
    </source>
</evidence>
<feature type="compositionally biased region" description="Polar residues" evidence="1">
    <location>
        <begin position="850"/>
        <end position="861"/>
    </location>
</feature>
<keyword evidence="3" id="KW-1185">Reference proteome</keyword>
<gene>
    <name evidence="2" type="ORF">B0T16DRAFT_453878</name>
</gene>
<feature type="region of interest" description="Disordered" evidence="1">
    <location>
        <begin position="844"/>
        <end position="916"/>
    </location>
</feature>